<dbReference type="InterPro" id="IPR058533">
    <property type="entry name" value="Cation_efflux_TM"/>
</dbReference>
<keyword evidence="4 7" id="KW-0812">Transmembrane</keyword>
<dbReference type="EMBL" id="ABOX02000004">
    <property type="protein sequence ID" value="EEF62637.1"/>
    <property type="molecule type" value="Genomic_DNA"/>
</dbReference>
<evidence type="ECO:0000256" key="1">
    <source>
        <dbReference type="ARBA" id="ARBA00004141"/>
    </source>
</evidence>
<feature type="transmembrane region" description="Helical" evidence="7">
    <location>
        <begin position="140"/>
        <end position="162"/>
    </location>
</feature>
<dbReference type="InterPro" id="IPR036837">
    <property type="entry name" value="Cation_efflux_CTD_sf"/>
</dbReference>
<accession>B9XCG9</accession>
<dbReference type="Gene3D" id="1.20.1510.10">
    <property type="entry name" value="Cation efflux protein transmembrane domain"/>
    <property type="match status" value="1"/>
</dbReference>
<evidence type="ECO:0000313" key="10">
    <source>
        <dbReference type="EMBL" id="EEF62637.1"/>
    </source>
</evidence>
<evidence type="ECO:0000256" key="2">
    <source>
        <dbReference type="ARBA" id="ARBA00008114"/>
    </source>
</evidence>
<dbReference type="SUPFAM" id="SSF161111">
    <property type="entry name" value="Cation efflux protein transmembrane domain-like"/>
    <property type="match status" value="1"/>
</dbReference>
<evidence type="ECO:0000256" key="7">
    <source>
        <dbReference type="SAM" id="Phobius"/>
    </source>
</evidence>
<dbReference type="NCBIfam" id="TIGR01297">
    <property type="entry name" value="CDF"/>
    <property type="match status" value="1"/>
</dbReference>
<feature type="transmembrane region" description="Helical" evidence="7">
    <location>
        <begin position="168"/>
        <end position="185"/>
    </location>
</feature>
<dbReference type="GO" id="GO:0008324">
    <property type="term" value="F:monoatomic cation transmembrane transporter activity"/>
    <property type="evidence" value="ECO:0007669"/>
    <property type="project" value="InterPro"/>
</dbReference>
<keyword evidence="6 7" id="KW-0472">Membrane</keyword>
<dbReference type="PANTHER" id="PTHR43840">
    <property type="entry name" value="MITOCHONDRIAL METAL TRANSPORTER 1-RELATED"/>
    <property type="match status" value="1"/>
</dbReference>
<organism evidence="10 11">
    <name type="scientific">Pedosphaera parvula (strain Ellin514)</name>
    <dbReference type="NCBI Taxonomy" id="320771"/>
    <lineage>
        <taxon>Bacteria</taxon>
        <taxon>Pseudomonadati</taxon>
        <taxon>Verrucomicrobiota</taxon>
        <taxon>Pedosphaerae</taxon>
        <taxon>Pedosphaerales</taxon>
        <taxon>Pedosphaeraceae</taxon>
        <taxon>Pedosphaera</taxon>
    </lineage>
</organism>
<dbReference type="SUPFAM" id="SSF160240">
    <property type="entry name" value="Cation efflux protein cytoplasmic domain-like"/>
    <property type="match status" value="1"/>
</dbReference>
<dbReference type="Pfam" id="PF01545">
    <property type="entry name" value="Cation_efflux"/>
    <property type="match status" value="1"/>
</dbReference>
<evidence type="ECO:0000259" key="9">
    <source>
        <dbReference type="Pfam" id="PF16916"/>
    </source>
</evidence>
<comment type="similarity">
    <text evidence="2">Belongs to the cation diffusion facilitator (CDF) transporter (TC 2.A.4) family.</text>
</comment>
<evidence type="ECO:0000259" key="8">
    <source>
        <dbReference type="Pfam" id="PF01545"/>
    </source>
</evidence>
<evidence type="ECO:0000313" key="11">
    <source>
        <dbReference type="Proteomes" id="UP000003688"/>
    </source>
</evidence>
<name>B9XCG9_PEDPL</name>
<dbReference type="OrthoDB" id="9806522at2"/>
<evidence type="ECO:0000256" key="3">
    <source>
        <dbReference type="ARBA" id="ARBA00022448"/>
    </source>
</evidence>
<dbReference type="AlphaFoldDB" id="B9XCG9"/>
<gene>
    <name evidence="10" type="ORF">Cflav_PD5272</name>
</gene>
<evidence type="ECO:0000256" key="4">
    <source>
        <dbReference type="ARBA" id="ARBA00022692"/>
    </source>
</evidence>
<feature type="domain" description="Cation efflux protein transmembrane" evidence="8">
    <location>
        <begin position="2"/>
        <end position="193"/>
    </location>
</feature>
<protein>
    <submittedName>
        <fullName evidence="10">Cation diffusion facilitator family transporter</fullName>
    </submittedName>
</protein>
<dbReference type="GO" id="GO:0016020">
    <property type="term" value="C:membrane"/>
    <property type="evidence" value="ECO:0007669"/>
    <property type="project" value="UniProtKB-SubCell"/>
</dbReference>
<comment type="caution">
    <text evidence="10">The sequence shown here is derived from an EMBL/GenBank/DDBJ whole genome shotgun (WGS) entry which is preliminary data.</text>
</comment>
<comment type="subcellular location">
    <subcellularLocation>
        <location evidence="1">Membrane</location>
        <topology evidence="1">Multi-pass membrane protein</topology>
    </subcellularLocation>
</comment>
<dbReference type="InterPro" id="IPR027470">
    <property type="entry name" value="Cation_efflux_CTD"/>
</dbReference>
<dbReference type="Gene3D" id="3.30.70.1350">
    <property type="entry name" value="Cation efflux protein, cytoplasmic domain"/>
    <property type="match status" value="1"/>
</dbReference>
<feature type="domain" description="Cation efflux protein cytoplasmic" evidence="9">
    <location>
        <begin position="199"/>
        <end position="274"/>
    </location>
</feature>
<keyword evidence="11" id="KW-1185">Reference proteome</keyword>
<proteinExistence type="inferred from homology"/>
<dbReference type="FunFam" id="1.20.1510.10:FF:000006">
    <property type="entry name" value="Divalent cation efflux transporter"/>
    <property type="match status" value="1"/>
</dbReference>
<dbReference type="PANTHER" id="PTHR43840:SF15">
    <property type="entry name" value="MITOCHONDRIAL METAL TRANSPORTER 1-RELATED"/>
    <property type="match status" value="1"/>
</dbReference>
<dbReference type="Proteomes" id="UP000003688">
    <property type="component" value="Unassembled WGS sequence"/>
</dbReference>
<reference evidence="10 11" key="1">
    <citation type="journal article" date="2011" name="J. Bacteriol.">
        <title>Genome sequence of 'Pedosphaera parvula' Ellin514, an aerobic Verrucomicrobial isolate from pasture soil.</title>
        <authorList>
            <person name="Kant R."/>
            <person name="van Passel M.W."/>
            <person name="Sangwan P."/>
            <person name="Palva A."/>
            <person name="Lucas S."/>
            <person name="Copeland A."/>
            <person name="Lapidus A."/>
            <person name="Glavina Del Rio T."/>
            <person name="Dalin E."/>
            <person name="Tice H."/>
            <person name="Bruce D."/>
            <person name="Goodwin L."/>
            <person name="Pitluck S."/>
            <person name="Chertkov O."/>
            <person name="Larimer F.W."/>
            <person name="Land M.L."/>
            <person name="Hauser L."/>
            <person name="Brettin T.S."/>
            <person name="Detter J.C."/>
            <person name="Han S."/>
            <person name="de Vos W.M."/>
            <person name="Janssen P.H."/>
            <person name="Smidt H."/>
        </authorList>
    </citation>
    <scope>NUCLEOTIDE SEQUENCE [LARGE SCALE GENOMIC DNA]</scope>
    <source>
        <strain evidence="10 11">Ellin514</strain>
    </source>
</reference>
<keyword evidence="3" id="KW-0813">Transport</keyword>
<dbReference type="STRING" id="320771.Cflav_PD5272"/>
<keyword evidence="5 7" id="KW-1133">Transmembrane helix</keyword>
<dbReference type="InterPro" id="IPR027469">
    <property type="entry name" value="Cation_efflux_TMD_sf"/>
</dbReference>
<dbReference type="Pfam" id="PF16916">
    <property type="entry name" value="ZT_dimer"/>
    <property type="match status" value="1"/>
</dbReference>
<evidence type="ECO:0000256" key="5">
    <source>
        <dbReference type="ARBA" id="ARBA00022989"/>
    </source>
</evidence>
<sequence>MVLNTLLAAGKLFAGIIGHSHALIADAIESLADVFSSIVVWRAMVVAEEPADEDHPYGHGKAEPIASAIVSTMLLLAAAGIAFNSAHEFFSGERHTPKAFTLAVLIFVIIIKEALYRFVSKEAKSVDSSAVRTDAWHHRSDAITSLCAAIGITISLIGGKGYETADDIAAIVAAGIIAWNGWHLLRPALSELMDRSPGQDVIDKIRRTAADVPGVQCIEKCMVRKVGHRYYADMHVQVDPLMTVQRGHAIAHDVKDQIRAAIPAVRDVLIHIEPSPQKR</sequence>
<dbReference type="InterPro" id="IPR050291">
    <property type="entry name" value="CDF_Transporter"/>
</dbReference>
<feature type="transmembrane region" description="Helical" evidence="7">
    <location>
        <begin position="65"/>
        <end position="87"/>
    </location>
</feature>
<feature type="transmembrane region" description="Helical" evidence="7">
    <location>
        <begin position="99"/>
        <end position="119"/>
    </location>
</feature>
<dbReference type="InterPro" id="IPR002524">
    <property type="entry name" value="Cation_efflux"/>
</dbReference>
<evidence type="ECO:0000256" key="6">
    <source>
        <dbReference type="ARBA" id="ARBA00023136"/>
    </source>
</evidence>